<evidence type="ECO:0000313" key="8">
    <source>
        <dbReference type="Proteomes" id="UP000733611"/>
    </source>
</evidence>
<keyword evidence="3 5" id="KW-0689">Ribosomal protein</keyword>
<name>A0A948X1Q9_9GAMM</name>
<dbReference type="Proteomes" id="UP000733611">
    <property type="component" value="Unassembled WGS sequence"/>
</dbReference>
<keyword evidence="1 5" id="KW-0699">rRNA-binding</keyword>
<dbReference type="GO" id="GO:0003735">
    <property type="term" value="F:structural constituent of ribosome"/>
    <property type="evidence" value="ECO:0007669"/>
    <property type="project" value="InterPro"/>
</dbReference>
<dbReference type="GO" id="GO:0008097">
    <property type="term" value="F:5S rRNA binding"/>
    <property type="evidence" value="ECO:0007669"/>
    <property type="project" value="InterPro"/>
</dbReference>
<dbReference type="InterPro" id="IPR029751">
    <property type="entry name" value="Ribosomal_L25_dom"/>
</dbReference>
<comment type="similarity">
    <text evidence="5">Belongs to the bacterial ribosomal protein bL25 family.</text>
</comment>
<accession>A0A948X1Q9</accession>
<dbReference type="InterPro" id="IPR011035">
    <property type="entry name" value="Ribosomal_bL25/Gln-tRNA_synth"/>
</dbReference>
<dbReference type="InterPro" id="IPR020930">
    <property type="entry name" value="Ribosomal_uL5_bac-type"/>
</dbReference>
<dbReference type="EMBL" id="JAHLFE010000156">
    <property type="protein sequence ID" value="MBU3844706.1"/>
    <property type="molecule type" value="Genomic_DNA"/>
</dbReference>
<dbReference type="PANTHER" id="PTHR33284:SF1">
    <property type="entry name" value="RIBOSOMAL PROTEIN L25_GLN-TRNA SYNTHETASE, ANTI-CODON-BINDING DOMAIN-CONTAINING PROTEIN"/>
    <property type="match status" value="1"/>
</dbReference>
<comment type="function">
    <text evidence="5">This is one of the proteins that binds to the 5S RNA in the ribosome where it forms part of the central protuberance.</text>
</comment>
<reference evidence="7" key="1">
    <citation type="journal article" date="2021" name="PeerJ">
        <title>Extensive microbial diversity within the chicken gut microbiome revealed by metagenomics and culture.</title>
        <authorList>
            <person name="Gilroy R."/>
            <person name="Ravi A."/>
            <person name="Getino M."/>
            <person name="Pursley I."/>
            <person name="Horton D.L."/>
            <person name="Alikhan N.F."/>
            <person name="Baker D."/>
            <person name="Gharbi K."/>
            <person name="Hall N."/>
            <person name="Watson M."/>
            <person name="Adriaenssens E.M."/>
            <person name="Foster-Nyarko E."/>
            <person name="Jarju S."/>
            <person name="Secka A."/>
            <person name="Antonio M."/>
            <person name="Oren A."/>
            <person name="Chaudhuri R.R."/>
            <person name="La Ragione R."/>
            <person name="Hildebrand F."/>
            <person name="Pallen M.J."/>
        </authorList>
    </citation>
    <scope>NUCLEOTIDE SEQUENCE</scope>
    <source>
        <strain evidence="7">378</strain>
    </source>
</reference>
<sequence length="95" mass="10694">MAITLDVELRSDLGRGASRRLRREAKIPAIIIAKGQETVSVILDEKKLIQACTKPEFFSENVTLNLNGEQIVVKPVAMQRHPVSSRVIHIDFMRV</sequence>
<dbReference type="FunFam" id="2.40.240.10:FF:000002">
    <property type="entry name" value="50S ribosomal protein L25"/>
    <property type="match status" value="1"/>
</dbReference>
<dbReference type="SUPFAM" id="SSF50715">
    <property type="entry name" value="Ribosomal protein L25-like"/>
    <property type="match status" value="1"/>
</dbReference>
<dbReference type="AlphaFoldDB" id="A0A948X1Q9"/>
<gene>
    <name evidence="5 7" type="primary">rplY</name>
    <name evidence="7" type="ORF">H9847_07575</name>
</gene>
<dbReference type="CDD" id="cd00495">
    <property type="entry name" value="Ribosomal_L25_TL5_CTC"/>
    <property type="match status" value="1"/>
</dbReference>
<dbReference type="PANTHER" id="PTHR33284">
    <property type="entry name" value="RIBOSOMAL PROTEIN L25/GLN-TRNA SYNTHETASE, ANTI-CODON-BINDING DOMAIN-CONTAINING PROTEIN"/>
    <property type="match status" value="1"/>
</dbReference>
<reference evidence="7" key="2">
    <citation type="submission" date="2021-04" db="EMBL/GenBank/DDBJ databases">
        <authorList>
            <person name="Gilroy R."/>
        </authorList>
    </citation>
    <scope>NUCLEOTIDE SEQUENCE</scope>
    <source>
        <strain evidence="7">378</strain>
    </source>
</reference>
<dbReference type="NCBIfam" id="NF004612">
    <property type="entry name" value="PRK05943.1"/>
    <property type="match status" value="1"/>
</dbReference>
<proteinExistence type="inferred from homology"/>
<dbReference type="InterPro" id="IPR020055">
    <property type="entry name" value="Ribosomal_bL25_short"/>
</dbReference>
<evidence type="ECO:0000256" key="5">
    <source>
        <dbReference type="HAMAP-Rule" id="MF_01336"/>
    </source>
</evidence>
<evidence type="ECO:0000256" key="1">
    <source>
        <dbReference type="ARBA" id="ARBA00022730"/>
    </source>
</evidence>
<dbReference type="GO" id="GO:0022625">
    <property type="term" value="C:cytosolic large ribosomal subunit"/>
    <property type="evidence" value="ECO:0007669"/>
    <property type="project" value="TreeGrafter"/>
</dbReference>
<evidence type="ECO:0000259" key="6">
    <source>
        <dbReference type="Pfam" id="PF01386"/>
    </source>
</evidence>
<dbReference type="Gene3D" id="2.40.240.10">
    <property type="entry name" value="Ribosomal Protein L25, Chain P"/>
    <property type="match status" value="1"/>
</dbReference>
<evidence type="ECO:0000313" key="7">
    <source>
        <dbReference type="EMBL" id="MBU3844706.1"/>
    </source>
</evidence>
<dbReference type="GO" id="GO:0006412">
    <property type="term" value="P:translation"/>
    <property type="evidence" value="ECO:0007669"/>
    <property type="project" value="UniProtKB-UniRule"/>
</dbReference>
<dbReference type="HAMAP" id="MF_01336">
    <property type="entry name" value="Ribosomal_bL25"/>
    <property type="match status" value="1"/>
</dbReference>
<keyword evidence="4 5" id="KW-0687">Ribonucleoprotein</keyword>
<comment type="subunit">
    <text evidence="5">Part of the 50S ribosomal subunit; part of the 5S rRNA/L5/L18/L25 subcomplex. Contacts the 5S rRNA. Binds to the 5S rRNA independently of L5 and L18.</text>
</comment>
<organism evidence="7 8">
    <name type="scientific">Candidatus Anaerobiospirillum pullicola</name>
    <dbReference type="NCBI Taxonomy" id="2838451"/>
    <lineage>
        <taxon>Bacteria</taxon>
        <taxon>Pseudomonadati</taxon>
        <taxon>Pseudomonadota</taxon>
        <taxon>Gammaproteobacteria</taxon>
        <taxon>Aeromonadales</taxon>
        <taxon>Succinivibrionaceae</taxon>
        <taxon>Anaerobiospirillum</taxon>
    </lineage>
</organism>
<comment type="caution">
    <text evidence="7">The sequence shown here is derived from an EMBL/GenBank/DDBJ whole genome shotgun (WGS) entry which is preliminary data.</text>
</comment>
<evidence type="ECO:0000256" key="2">
    <source>
        <dbReference type="ARBA" id="ARBA00022884"/>
    </source>
</evidence>
<keyword evidence="2 5" id="KW-0694">RNA-binding</keyword>
<evidence type="ECO:0000256" key="4">
    <source>
        <dbReference type="ARBA" id="ARBA00023274"/>
    </source>
</evidence>
<protein>
    <recommendedName>
        <fullName evidence="5">Large ribosomal subunit protein bL25</fullName>
    </recommendedName>
</protein>
<dbReference type="Pfam" id="PF01386">
    <property type="entry name" value="Ribosomal_L25p"/>
    <property type="match status" value="1"/>
</dbReference>
<evidence type="ECO:0000256" key="3">
    <source>
        <dbReference type="ARBA" id="ARBA00022980"/>
    </source>
</evidence>
<feature type="domain" description="Large ribosomal subunit protein bL25 L25" evidence="6">
    <location>
        <begin position="5"/>
        <end position="92"/>
    </location>
</feature>
<dbReference type="InterPro" id="IPR020056">
    <property type="entry name" value="Rbsml_bL25/Gln-tRNA_synth_N"/>
</dbReference>